<keyword evidence="2" id="KW-0418">Kinase</keyword>
<proteinExistence type="predicted"/>
<dbReference type="InterPro" id="IPR025474">
    <property type="entry name" value="DUF4325"/>
</dbReference>
<dbReference type="Gene3D" id="3.30.565.10">
    <property type="entry name" value="Histidine kinase-like ATPase, C-terminal domain"/>
    <property type="match status" value="1"/>
</dbReference>
<dbReference type="Pfam" id="PF14213">
    <property type="entry name" value="DUF4325"/>
    <property type="match status" value="1"/>
</dbReference>
<dbReference type="InterPro" id="IPR036890">
    <property type="entry name" value="HATPase_C_sf"/>
</dbReference>
<sequence length="419" mass="46442">MVEISRTNNRITVEGDLRDFHYLLAQIHQCIEVAGYHDVILDMSACTSAFQNSMLSVCAQVAAYRKSGVTFTLVSPRVRTLSNLFKNTNWAHFLDPLQFHQSNFRGHTRIAATQYQSPEEQGAAVNRIVNVMLGALPDLERTDFAAFEWAINEITDNVLVHAKSPIGGLVQVSTFQKGAKSVQFVVADAGIGIPASLKPGHPEIRSDTEALDWAIREGVTRDTRIGQGNGLFGSYRVCSKSKGHFQIDSGHARLEYNPRRQQMSITNQTIPYSGTLIAATIDFSNPKLLADALQFKGETYRPTDYVEFTYEGRDGGPVSFLLRDECTSFGSRVSGKPVRQKLHNIIKMTDSRVVNVDFSGVPVISSSFADEAFGKLFLQLGPMQFMQRVRLVNTIDTVESLINRAIEQRMKVGLSDAGV</sequence>
<evidence type="ECO:0000313" key="2">
    <source>
        <dbReference type="EMBL" id="CUS35161.1"/>
    </source>
</evidence>
<gene>
    <name evidence="2" type="ORF">COMA2_20118</name>
</gene>
<name>A0A0S4LE67_9BACT</name>
<dbReference type="Proteomes" id="UP000198736">
    <property type="component" value="Unassembled WGS sequence"/>
</dbReference>
<accession>A0A0S4LE67</accession>
<keyword evidence="2" id="KW-0808">Transferase</keyword>
<feature type="domain" description="DUF4325" evidence="1">
    <location>
        <begin position="334"/>
        <end position="397"/>
    </location>
</feature>
<organism evidence="2 3">
    <name type="scientific">Candidatus Nitrospira nitrificans</name>
    <dbReference type="NCBI Taxonomy" id="1742973"/>
    <lineage>
        <taxon>Bacteria</taxon>
        <taxon>Pseudomonadati</taxon>
        <taxon>Nitrospirota</taxon>
        <taxon>Nitrospiria</taxon>
        <taxon>Nitrospirales</taxon>
        <taxon>Nitrospiraceae</taxon>
        <taxon>Nitrospira</taxon>
    </lineage>
</organism>
<evidence type="ECO:0000259" key="1">
    <source>
        <dbReference type="Pfam" id="PF14213"/>
    </source>
</evidence>
<dbReference type="RefSeq" id="WP_090896578.1">
    <property type="nucleotide sequence ID" value="NZ_CZPZ01000012.1"/>
</dbReference>
<dbReference type="SUPFAM" id="SSF55874">
    <property type="entry name" value="ATPase domain of HSP90 chaperone/DNA topoisomerase II/histidine kinase"/>
    <property type="match status" value="1"/>
</dbReference>
<protein>
    <submittedName>
        <fullName evidence="2">Histidine kinase-, DNA gyrase B-, and HSP90-like ATPase family protein</fullName>
    </submittedName>
</protein>
<dbReference type="OrthoDB" id="3194831at2"/>
<evidence type="ECO:0000313" key="3">
    <source>
        <dbReference type="Proteomes" id="UP000198736"/>
    </source>
</evidence>
<reference evidence="3" key="1">
    <citation type="submission" date="2015-10" db="EMBL/GenBank/DDBJ databases">
        <authorList>
            <person name="Luecker S."/>
            <person name="Luecker S."/>
        </authorList>
    </citation>
    <scope>NUCLEOTIDE SEQUENCE [LARGE SCALE GENOMIC DNA]</scope>
</reference>
<dbReference type="EMBL" id="CZPZ01000012">
    <property type="protein sequence ID" value="CUS35161.1"/>
    <property type="molecule type" value="Genomic_DNA"/>
</dbReference>
<dbReference type="AlphaFoldDB" id="A0A0S4LE67"/>
<dbReference type="STRING" id="1742973.COMA2_20118"/>
<keyword evidence="3" id="KW-1185">Reference proteome</keyword>
<dbReference type="GO" id="GO:0016301">
    <property type="term" value="F:kinase activity"/>
    <property type="evidence" value="ECO:0007669"/>
    <property type="project" value="UniProtKB-KW"/>
</dbReference>